<dbReference type="Pfam" id="PF14129">
    <property type="entry name" value="DUF4296"/>
    <property type="match status" value="1"/>
</dbReference>
<dbReference type="EMBL" id="VKKZ01000023">
    <property type="protein sequence ID" value="KAA6431785.1"/>
    <property type="molecule type" value="Genomic_DNA"/>
</dbReference>
<dbReference type="InterPro" id="IPR025381">
    <property type="entry name" value="DUF4296"/>
</dbReference>
<reference evidence="2 4" key="2">
    <citation type="submission" date="2019-09" db="EMBL/GenBank/DDBJ databases">
        <title>A bacterium isolated from glacier soil.</title>
        <authorList>
            <person name="Liu Q."/>
        </authorList>
    </citation>
    <scope>NUCLEOTIDE SEQUENCE [LARGE SCALE GENOMIC DNA]</scope>
    <source>
        <strain evidence="2 4">MDT1-10-3</strain>
    </source>
</reference>
<evidence type="ECO:0000313" key="3">
    <source>
        <dbReference type="EMBL" id="MFA1771751.1"/>
    </source>
</evidence>
<protein>
    <submittedName>
        <fullName evidence="2">DUF4296 domain-containing protein</fullName>
    </submittedName>
</protein>
<keyword evidence="5" id="KW-1185">Reference proteome</keyword>
<dbReference type="RefSeq" id="WP_149099805.1">
    <property type="nucleotide sequence ID" value="NZ_BMMG01000006.1"/>
</dbReference>
<dbReference type="Proteomes" id="UP001570846">
    <property type="component" value="Unassembled WGS sequence"/>
</dbReference>
<dbReference type="Proteomes" id="UP000323866">
    <property type="component" value="Unassembled WGS sequence"/>
</dbReference>
<gene>
    <name evidence="3" type="ORF">ACD591_10645</name>
    <name evidence="2" type="ORF">FOE74_16845</name>
</gene>
<comment type="caution">
    <text evidence="2">The sequence shown here is derived from an EMBL/GenBank/DDBJ whole genome shotgun (WGS) entry which is preliminary data.</text>
</comment>
<reference evidence="3 5" key="3">
    <citation type="submission" date="2024-08" db="EMBL/GenBank/DDBJ databases">
        <authorList>
            <person name="Wei W."/>
        </authorList>
    </citation>
    <scope>NUCLEOTIDE SEQUENCE [LARGE SCALE GENOMIC DNA]</scope>
    <source>
        <strain evidence="3 5">XU2</strain>
    </source>
</reference>
<reference evidence="2 4" key="1">
    <citation type="submission" date="2019-07" db="EMBL/GenBank/DDBJ databases">
        <authorList>
            <person name="Qu J.-H."/>
        </authorList>
    </citation>
    <scope>NUCLEOTIDE SEQUENCE [LARGE SCALE GENOMIC DNA]</scope>
    <source>
        <strain evidence="2 4">MDT1-10-3</strain>
    </source>
</reference>
<proteinExistence type="predicted"/>
<evidence type="ECO:0000259" key="1">
    <source>
        <dbReference type="Pfam" id="PF14129"/>
    </source>
</evidence>
<sequence length="153" mass="17103">MKKRLCLFLLPLAFFSCNPENEKPADLIPETKMARLMIDIHLAEAVIGRTIPNYDTSRVAYKQAHSLLLKRHAVSDSAFKHSYDYYLAHPEQFDKIYEVVLDSLSAREAKLTAQQAAPTVDSTTTVSDTSNVAKDTTKAVLTKFKRVSGPDSL</sequence>
<evidence type="ECO:0000313" key="5">
    <source>
        <dbReference type="Proteomes" id="UP001570846"/>
    </source>
</evidence>
<accession>A0A5M8Q783</accession>
<evidence type="ECO:0000313" key="2">
    <source>
        <dbReference type="EMBL" id="KAA6431785.1"/>
    </source>
</evidence>
<organism evidence="2 4">
    <name type="scientific">Rufibacter glacialis</name>
    <dbReference type="NCBI Taxonomy" id="1259555"/>
    <lineage>
        <taxon>Bacteria</taxon>
        <taxon>Pseudomonadati</taxon>
        <taxon>Bacteroidota</taxon>
        <taxon>Cytophagia</taxon>
        <taxon>Cytophagales</taxon>
        <taxon>Hymenobacteraceae</taxon>
        <taxon>Rufibacter</taxon>
    </lineage>
</organism>
<feature type="domain" description="DUF4296" evidence="1">
    <location>
        <begin position="24"/>
        <end position="108"/>
    </location>
</feature>
<name>A0A5M8Q783_9BACT</name>
<evidence type="ECO:0000313" key="4">
    <source>
        <dbReference type="Proteomes" id="UP000323866"/>
    </source>
</evidence>
<dbReference type="AlphaFoldDB" id="A0A5M8Q783"/>
<dbReference type="OrthoDB" id="981921at2"/>
<dbReference type="EMBL" id="JBGOGF010000005">
    <property type="protein sequence ID" value="MFA1771751.1"/>
    <property type="molecule type" value="Genomic_DNA"/>
</dbReference>
<dbReference type="PROSITE" id="PS51257">
    <property type="entry name" value="PROKAR_LIPOPROTEIN"/>
    <property type="match status" value="1"/>
</dbReference>